<evidence type="ECO:0000256" key="1">
    <source>
        <dbReference type="SAM" id="MobiDB-lite"/>
    </source>
</evidence>
<evidence type="ECO:0000313" key="3">
    <source>
        <dbReference type="Proteomes" id="UP000230233"/>
    </source>
</evidence>
<protein>
    <submittedName>
        <fullName evidence="2">Uncharacterized protein</fullName>
    </submittedName>
</protein>
<organism evidence="2 3">
    <name type="scientific">Caenorhabditis nigoni</name>
    <dbReference type="NCBI Taxonomy" id="1611254"/>
    <lineage>
        <taxon>Eukaryota</taxon>
        <taxon>Metazoa</taxon>
        <taxon>Ecdysozoa</taxon>
        <taxon>Nematoda</taxon>
        <taxon>Chromadorea</taxon>
        <taxon>Rhabditida</taxon>
        <taxon>Rhabditina</taxon>
        <taxon>Rhabditomorpha</taxon>
        <taxon>Rhabditoidea</taxon>
        <taxon>Rhabditidae</taxon>
        <taxon>Peloderinae</taxon>
        <taxon>Caenorhabditis</taxon>
    </lineage>
</organism>
<reference evidence="3" key="1">
    <citation type="submission" date="2017-10" db="EMBL/GenBank/DDBJ databases">
        <title>Rapid genome shrinkage in a self-fertile nematode reveals novel sperm competition proteins.</title>
        <authorList>
            <person name="Yin D."/>
            <person name="Schwarz E.M."/>
            <person name="Thomas C.G."/>
            <person name="Felde R.L."/>
            <person name="Korf I.F."/>
            <person name="Cutter A.D."/>
            <person name="Schartner C.M."/>
            <person name="Ralston E.J."/>
            <person name="Meyer B.J."/>
            <person name="Haag E.S."/>
        </authorList>
    </citation>
    <scope>NUCLEOTIDE SEQUENCE [LARGE SCALE GENOMIC DNA]</scope>
    <source>
        <strain evidence="3">JU1422</strain>
    </source>
</reference>
<dbReference type="Proteomes" id="UP000230233">
    <property type="component" value="Chromosome I"/>
</dbReference>
<gene>
    <name evidence="2" type="primary">Cnig_chr_I.g2887</name>
    <name evidence="2" type="ORF">B9Z55_002887</name>
</gene>
<dbReference type="AlphaFoldDB" id="A0A2G5VN48"/>
<name>A0A2G5VN48_9PELO</name>
<sequence>MECSKCNETLTLDEVNDQIVIKRTSGVARVPSQNLNPHRRERHLSIVQMTMMWLRKLKWIQMMSLVHREGPRMLDKPDPQNEQSSRVRESGKGSREEVERCVLRFVKKKSKLLKRTTFIHLKNRKISH</sequence>
<keyword evidence="3" id="KW-1185">Reference proteome</keyword>
<comment type="caution">
    <text evidence="2">The sequence shown here is derived from an EMBL/GenBank/DDBJ whole genome shotgun (WGS) entry which is preliminary data.</text>
</comment>
<proteinExistence type="predicted"/>
<accession>A0A2G5VN48</accession>
<feature type="region of interest" description="Disordered" evidence="1">
    <location>
        <begin position="70"/>
        <end position="97"/>
    </location>
</feature>
<dbReference type="EMBL" id="PDUG01000001">
    <property type="protein sequence ID" value="PIC53016.1"/>
    <property type="molecule type" value="Genomic_DNA"/>
</dbReference>
<evidence type="ECO:0000313" key="2">
    <source>
        <dbReference type="EMBL" id="PIC53016.1"/>
    </source>
</evidence>